<organism evidence="1 2">
    <name type="scientific">Aquipseudomonas campi</name>
    <dbReference type="NCBI Taxonomy" id="2731681"/>
    <lineage>
        <taxon>Bacteria</taxon>
        <taxon>Pseudomonadati</taxon>
        <taxon>Pseudomonadota</taxon>
        <taxon>Gammaproteobacteria</taxon>
        <taxon>Pseudomonadales</taxon>
        <taxon>Pseudomonadaceae</taxon>
        <taxon>Aquipseudomonas</taxon>
    </lineage>
</organism>
<dbReference type="Proteomes" id="UP000501379">
    <property type="component" value="Chromosome"/>
</dbReference>
<accession>A0A6M8F7P6</accession>
<dbReference type="EMBL" id="CP053697">
    <property type="protein sequence ID" value="QKE63311.1"/>
    <property type="molecule type" value="Genomic_DNA"/>
</dbReference>
<gene>
    <name evidence="1" type="ORF">HNE05_08025</name>
</gene>
<evidence type="ECO:0000313" key="2">
    <source>
        <dbReference type="Proteomes" id="UP000501379"/>
    </source>
</evidence>
<proteinExistence type="predicted"/>
<dbReference type="KEGG" id="pcam:HNE05_08025"/>
<dbReference type="RefSeq" id="WP_173206634.1">
    <property type="nucleotide sequence ID" value="NZ_CP053697.2"/>
</dbReference>
<protein>
    <submittedName>
        <fullName evidence="1">Uncharacterized protein</fullName>
    </submittedName>
</protein>
<dbReference type="AlphaFoldDB" id="A0A6M8F7P6"/>
<sequence length="165" mass="18282">MIDAISVIGSIASILGAIWAWKEAKKSKTAAQLAQRIKDQLIGHRKTSELAELQALLGTAQKKFTKYGASNPKALAGIDHHADSESLLSFMHTLKSYNEYFEGEHENVADKFYDDIEKTLQLFRKSSSINNISEHGNSILNKLANFSPILKREFTSKKESVVTGA</sequence>
<keyword evidence="2" id="KW-1185">Reference proteome</keyword>
<reference evidence="1" key="1">
    <citation type="submission" date="2020-07" db="EMBL/GenBank/DDBJ databases">
        <title>Nitrate ammonifying Pseudomonas campi sp. nov. isolated from German agricultural grassland.</title>
        <authorList>
            <person name="Timsy T."/>
            <person name="Ulrich A."/>
            <person name="Spanner T."/>
            <person name="Foesel B."/>
            <person name="Kolb S."/>
            <person name="Horn M.A."/>
            <person name="Behrendt U."/>
        </authorList>
    </citation>
    <scope>NUCLEOTIDE SEQUENCE</scope>
    <source>
        <strain evidence="1">S1-A32-2</strain>
    </source>
</reference>
<name>A0A6M8F7P6_9GAMM</name>
<evidence type="ECO:0000313" key="1">
    <source>
        <dbReference type="EMBL" id="QKE63311.1"/>
    </source>
</evidence>